<gene>
    <name evidence="2" type="ORF">TMS3_0101155</name>
</gene>
<dbReference type="Proteomes" id="UP000030063">
    <property type="component" value="Unassembled WGS sequence"/>
</dbReference>
<dbReference type="Pfam" id="PF01740">
    <property type="entry name" value="STAS"/>
    <property type="match status" value="1"/>
</dbReference>
<name>A0A0A1YNP6_9PSED</name>
<dbReference type="PROSITE" id="PS50801">
    <property type="entry name" value="STAS"/>
    <property type="match status" value="1"/>
</dbReference>
<reference evidence="2 3" key="1">
    <citation type="journal article" date="2014" name="Genome Announc.">
        <title>Draft Genome Sequence of Petroleum Oil-Degrading Marine Bacterium Pseudomonas taeanensis Strain MS-3, Isolated from a Crude Oil-Contaminated Seashore.</title>
        <authorList>
            <person name="Lee S.Y."/>
            <person name="Kim S.H."/>
            <person name="Lee D.G."/>
            <person name="Shin S."/>
            <person name="Yun S.H."/>
            <person name="Choi C.W."/>
            <person name="Chung Y.H."/>
            <person name="Choi J.S."/>
            <person name="Kahng H.Y."/>
            <person name="Kim S.I."/>
        </authorList>
    </citation>
    <scope>NUCLEOTIDE SEQUENCE [LARGE SCALE GENOMIC DNA]</scope>
    <source>
        <strain evidence="2 3">MS-3</strain>
    </source>
</reference>
<evidence type="ECO:0000313" key="2">
    <source>
        <dbReference type="EMBL" id="KFX70578.1"/>
    </source>
</evidence>
<dbReference type="Gene3D" id="3.30.750.24">
    <property type="entry name" value="STAS domain"/>
    <property type="match status" value="1"/>
</dbReference>
<evidence type="ECO:0000259" key="1">
    <source>
        <dbReference type="PROSITE" id="PS50801"/>
    </source>
</evidence>
<dbReference type="GO" id="GO:0043856">
    <property type="term" value="F:anti-sigma factor antagonist activity"/>
    <property type="evidence" value="ECO:0007669"/>
    <property type="project" value="TreeGrafter"/>
</dbReference>
<accession>A0A0A1YNP6</accession>
<evidence type="ECO:0000313" key="3">
    <source>
        <dbReference type="Proteomes" id="UP000030063"/>
    </source>
</evidence>
<proteinExistence type="predicted"/>
<dbReference type="AlphaFoldDB" id="A0A0A1YNP6"/>
<dbReference type="OrthoDB" id="278639at2"/>
<sequence>MNEANTAVIRPGKRFDFQAYRAFRDAYELELAKSSVHCLVVDLQEVQYIDSAALGILLLLRDKALAQNKMVELCNLHGVAKDVLEIANFHKLFKIN</sequence>
<keyword evidence="3" id="KW-1185">Reference proteome</keyword>
<dbReference type="CDD" id="cd07043">
    <property type="entry name" value="STAS_anti-anti-sigma_factors"/>
    <property type="match status" value="1"/>
</dbReference>
<dbReference type="STRING" id="1395571.TMS3_0101155"/>
<dbReference type="InterPro" id="IPR002645">
    <property type="entry name" value="STAS_dom"/>
</dbReference>
<dbReference type="EMBL" id="AWSQ01000001">
    <property type="protein sequence ID" value="KFX70578.1"/>
    <property type="molecule type" value="Genomic_DNA"/>
</dbReference>
<feature type="domain" description="STAS" evidence="1">
    <location>
        <begin position="1"/>
        <end position="96"/>
    </location>
</feature>
<dbReference type="SUPFAM" id="SSF52091">
    <property type="entry name" value="SpoIIaa-like"/>
    <property type="match status" value="1"/>
</dbReference>
<comment type="caution">
    <text evidence="2">The sequence shown here is derived from an EMBL/GenBank/DDBJ whole genome shotgun (WGS) entry which is preliminary data.</text>
</comment>
<organism evidence="2 3">
    <name type="scientific">Pseudomonas taeanensis MS-3</name>
    <dbReference type="NCBI Taxonomy" id="1395571"/>
    <lineage>
        <taxon>Bacteria</taxon>
        <taxon>Pseudomonadati</taxon>
        <taxon>Pseudomonadota</taxon>
        <taxon>Gammaproteobacteria</taxon>
        <taxon>Pseudomonadales</taxon>
        <taxon>Pseudomonadaceae</taxon>
        <taxon>Pseudomonas</taxon>
    </lineage>
</organism>
<dbReference type="PANTHER" id="PTHR33495">
    <property type="entry name" value="ANTI-SIGMA FACTOR ANTAGONIST TM_1081-RELATED-RELATED"/>
    <property type="match status" value="1"/>
</dbReference>
<dbReference type="InterPro" id="IPR036513">
    <property type="entry name" value="STAS_dom_sf"/>
</dbReference>
<protein>
    <recommendedName>
        <fullName evidence="1">STAS domain-containing protein</fullName>
    </recommendedName>
</protein>
<dbReference type="PANTHER" id="PTHR33495:SF15">
    <property type="entry name" value="STAS DOMAIN-CONTAINING PROTEIN"/>
    <property type="match status" value="1"/>
</dbReference>
<dbReference type="eggNOG" id="COG1366">
    <property type="taxonomic scope" value="Bacteria"/>
</dbReference>
<dbReference type="RefSeq" id="WP_025163394.1">
    <property type="nucleotide sequence ID" value="NZ_AWSQ01000001.1"/>
</dbReference>